<organism evidence="1 2">
    <name type="scientific">Jaapia argillacea MUCL 33604</name>
    <dbReference type="NCBI Taxonomy" id="933084"/>
    <lineage>
        <taxon>Eukaryota</taxon>
        <taxon>Fungi</taxon>
        <taxon>Dikarya</taxon>
        <taxon>Basidiomycota</taxon>
        <taxon>Agaricomycotina</taxon>
        <taxon>Agaricomycetes</taxon>
        <taxon>Agaricomycetidae</taxon>
        <taxon>Jaapiales</taxon>
        <taxon>Jaapiaceae</taxon>
        <taxon>Jaapia</taxon>
    </lineage>
</organism>
<sequence length="161" mass="17696">MESLRVDLERVSTLEAIGNGYLPDAGFSMSLVNRPSSSRVHIPEPYPVAPLPQSQSTHPSLAVLIYRPSFIDLISQHFQFSPISTIYPFNLVDTFNPTNLIRSMHLVGRPSLPLVLSYSTSPMLSSSPPSLRILASTAALWPTYNTQVSGDARDGVDGRRE</sequence>
<evidence type="ECO:0000313" key="2">
    <source>
        <dbReference type="Proteomes" id="UP000027265"/>
    </source>
</evidence>
<accession>A0A067PKT2</accession>
<dbReference type="Proteomes" id="UP000027265">
    <property type="component" value="Unassembled WGS sequence"/>
</dbReference>
<name>A0A067PKT2_9AGAM</name>
<evidence type="ECO:0000313" key="1">
    <source>
        <dbReference type="EMBL" id="KDQ51647.1"/>
    </source>
</evidence>
<proteinExistence type="predicted"/>
<dbReference type="InParanoid" id="A0A067PKT2"/>
<keyword evidence="2" id="KW-1185">Reference proteome</keyword>
<dbReference type="EMBL" id="KL197746">
    <property type="protein sequence ID" value="KDQ51647.1"/>
    <property type="molecule type" value="Genomic_DNA"/>
</dbReference>
<dbReference type="HOGENOM" id="CLU_1643953_0_0_1"/>
<protein>
    <submittedName>
        <fullName evidence="1">Uncharacterized protein</fullName>
    </submittedName>
</protein>
<reference evidence="2" key="1">
    <citation type="journal article" date="2014" name="Proc. Natl. Acad. Sci. U.S.A.">
        <title>Extensive sampling of basidiomycete genomes demonstrates inadequacy of the white-rot/brown-rot paradigm for wood decay fungi.</title>
        <authorList>
            <person name="Riley R."/>
            <person name="Salamov A.A."/>
            <person name="Brown D.W."/>
            <person name="Nagy L.G."/>
            <person name="Floudas D."/>
            <person name="Held B.W."/>
            <person name="Levasseur A."/>
            <person name="Lombard V."/>
            <person name="Morin E."/>
            <person name="Otillar R."/>
            <person name="Lindquist E.A."/>
            <person name="Sun H."/>
            <person name="LaButti K.M."/>
            <person name="Schmutz J."/>
            <person name="Jabbour D."/>
            <person name="Luo H."/>
            <person name="Baker S.E."/>
            <person name="Pisabarro A.G."/>
            <person name="Walton J.D."/>
            <person name="Blanchette R.A."/>
            <person name="Henrissat B."/>
            <person name="Martin F."/>
            <person name="Cullen D."/>
            <person name="Hibbett D.S."/>
            <person name="Grigoriev I.V."/>
        </authorList>
    </citation>
    <scope>NUCLEOTIDE SEQUENCE [LARGE SCALE GENOMIC DNA]</scope>
    <source>
        <strain evidence="2">MUCL 33604</strain>
    </source>
</reference>
<gene>
    <name evidence="1" type="ORF">JAAARDRAFT_62348</name>
</gene>
<dbReference type="AlphaFoldDB" id="A0A067PKT2"/>